<keyword evidence="2" id="KW-0238">DNA-binding</keyword>
<evidence type="ECO:0000256" key="1">
    <source>
        <dbReference type="ARBA" id="ARBA00023015"/>
    </source>
</evidence>
<evidence type="ECO:0000259" key="4">
    <source>
        <dbReference type="PROSITE" id="PS50949"/>
    </source>
</evidence>
<gene>
    <name evidence="5" type="ORF">PQR57_43325</name>
</gene>
<evidence type="ECO:0000256" key="3">
    <source>
        <dbReference type="ARBA" id="ARBA00023163"/>
    </source>
</evidence>
<dbReference type="Proteomes" id="UP001629230">
    <property type="component" value="Unassembled WGS sequence"/>
</dbReference>
<dbReference type="InterPro" id="IPR011711">
    <property type="entry name" value="GntR_C"/>
</dbReference>
<dbReference type="EMBL" id="JAQQEZ010000068">
    <property type="protein sequence ID" value="MFM0007752.1"/>
    <property type="molecule type" value="Genomic_DNA"/>
</dbReference>
<dbReference type="RefSeq" id="WP_408182496.1">
    <property type="nucleotide sequence ID" value="NZ_JAQQEZ010000068.1"/>
</dbReference>
<comment type="caution">
    <text evidence="5">The sequence shown here is derived from an EMBL/GenBank/DDBJ whole genome shotgun (WGS) entry which is preliminary data.</text>
</comment>
<dbReference type="Pfam" id="PF07729">
    <property type="entry name" value="FCD"/>
    <property type="match status" value="1"/>
</dbReference>
<dbReference type="InterPro" id="IPR008920">
    <property type="entry name" value="TF_FadR/GntR_C"/>
</dbReference>
<dbReference type="PROSITE" id="PS50949">
    <property type="entry name" value="HTH_GNTR"/>
    <property type="match status" value="1"/>
</dbReference>
<keyword evidence="1" id="KW-0805">Transcription regulation</keyword>
<dbReference type="Gene3D" id="1.10.10.10">
    <property type="entry name" value="Winged helix-like DNA-binding domain superfamily/Winged helix DNA-binding domain"/>
    <property type="match status" value="1"/>
</dbReference>
<proteinExistence type="predicted"/>
<dbReference type="SUPFAM" id="SSF48008">
    <property type="entry name" value="GntR ligand-binding domain-like"/>
    <property type="match status" value="1"/>
</dbReference>
<dbReference type="SMART" id="SM00895">
    <property type="entry name" value="FCD"/>
    <property type="match status" value="1"/>
</dbReference>
<dbReference type="Gene3D" id="1.20.120.530">
    <property type="entry name" value="GntR ligand-binding domain-like"/>
    <property type="match status" value="1"/>
</dbReference>
<dbReference type="InterPro" id="IPR036390">
    <property type="entry name" value="WH_DNA-bd_sf"/>
</dbReference>
<keyword evidence="6" id="KW-1185">Reference proteome</keyword>
<protein>
    <submittedName>
        <fullName evidence="5">GntR family transcriptional regulator</fullName>
    </submittedName>
</protein>
<name>A0ABW9B4X0_9BURK</name>
<organism evidence="5 6">
    <name type="scientific">Paraburkholderia dipogonis</name>
    <dbReference type="NCBI Taxonomy" id="1211383"/>
    <lineage>
        <taxon>Bacteria</taxon>
        <taxon>Pseudomonadati</taxon>
        <taxon>Pseudomonadota</taxon>
        <taxon>Betaproteobacteria</taxon>
        <taxon>Burkholderiales</taxon>
        <taxon>Burkholderiaceae</taxon>
        <taxon>Paraburkholderia</taxon>
    </lineage>
</organism>
<dbReference type="SMART" id="SM00345">
    <property type="entry name" value="HTH_GNTR"/>
    <property type="match status" value="1"/>
</dbReference>
<feature type="domain" description="HTH gntR-type" evidence="4">
    <location>
        <begin position="68"/>
        <end position="135"/>
    </location>
</feature>
<sequence>MSVDEICIRKKVIVSSAKAWFWIRDLYRIFVYKNARDCSIINPFRVTRNPLSRASSMPASKTAAPKAPFTNEEIYGRIQKAVLEHRLAPGTKLIEERLAEVSGVSRTKIREVLNKLAHEGLVELVPNRGAFIASPSVRQARDVFVTRRMIEPEMARLLSRTATSAHVRALRKHVRQESEARKQNDRPAIIRLSGEFHVLIAEIIGNEILLRMMRELAPLTCLVITLYDKPNAPACPHHEHGDLIDAIEAHDEAKAAACMLEHLQHIEATLNFEEVKDASPDIEAIFS</sequence>
<dbReference type="Pfam" id="PF00392">
    <property type="entry name" value="GntR"/>
    <property type="match status" value="1"/>
</dbReference>
<dbReference type="InterPro" id="IPR036388">
    <property type="entry name" value="WH-like_DNA-bd_sf"/>
</dbReference>
<dbReference type="InterPro" id="IPR000524">
    <property type="entry name" value="Tscrpt_reg_HTH_GntR"/>
</dbReference>
<dbReference type="CDD" id="cd07377">
    <property type="entry name" value="WHTH_GntR"/>
    <property type="match status" value="1"/>
</dbReference>
<evidence type="ECO:0000313" key="6">
    <source>
        <dbReference type="Proteomes" id="UP001629230"/>
    </source>
</evidence>
<dbReference type="PANTHER" id="PTHR43537:SF53">
    <property type="entry name" value="HTH-TYPE TRANSCRIPTIONAL REPRESSOR NANR"/>
    <property type="match status" value="1"/>
</dbReference>
<reference evidence="5 6" key="1">
    <citation type="journal article" date="2024" name="Chem. Sci.">
        <title>Discovery of megapolipeptins by genome mining of a Burkholderiales bacteria collection.</title>
        <authorList>
            <person name="Paulo B.S."/>
            <person name="Recchia M.J.J."/>
            <person name="Lee S."/>
            <person name="Fergusson C.H."/>
            <person name="Romanowski S.B."/>
            <person name="Hernandez A."/>
            <person name="Krull N."/>
            <person name="Liu D.Y."/>
            <person name="Cavanagh H."/>
            <person name="Bos A."/>
            <person name="Gray C.A."/>
            <person name="Murphy B.T."/>
            <person name="Linington R.G."/>
            <person name="Eustaquio A.S."/>
        </authorList>
    </citation>
    <scope>NUCLEOTIDE SEQUENCE [LARGE SCALE GENOMIC DNA]</scope>
    <source>
        <strain evidence="5 6">RL17-350-BIC-A</strain>
    </source>
</reference>
<dbReference type="PANTHER" id="PTHR43537">
    <property type="entry name" value="TRANSCRIPTIONAL REGULATOR, GNTR FAMILY"/>
    <property type="match status" value="1"/>
</dbReference>
<keyword evidence="3" id="KW-0804">Transcription</keyword>
<evidence type="ECO:0000313" key="5">
    <source>
        <dbReference type="EMBL" id="MFM0007752.1"/>
    </source>
</evidence>
<evidence type="ECO:0000256" key="2">
    <source>
        <dbReference type="ARBA" id="ARBA00023125"/>
    </source>
</evidence>
<accession>A0ABW9B4X0</accession>
<dbReference type="SUPFAM" id="SSF46785">
    <property type="entry name" value="Winged helix' DNA-binding domain"/>
    <property type="match status" value="1"/>
</dbReference>